<evidence type="ECO:0000313" key="4">
    <source>
        <dbReference type="Proteomes" id="UP000472271"/>
    </source>
</evidence>
<dbReference type="PANTHER" id="PTHR15503:SF22">
    <property type="entry name" value="TRANSPOSON TY3-I GAG POLYPROTEIN"/>
    <property type="match status" value="1"/>
</dbReference>
<dbReference type="Proteomes" id="UP000472271">
    <property type="component" value="Chromosome 18"/>
</dbReference>
<keyword evidence="4" id="KW-1185">Reference proteome</keyword>
<feature type="region of interest" description="Disordered" evidence="1">
    <location>
        <begin position="69"/>
        <end position="100"/>
    </location>
</feature>
<evidence type="ECO:0000313" key="3">
    <source>
        <dbReference type="Ensembl" id="ENSSORP00005042528.1"/>
    </source>
</evidence>
<dbReference type="InterPro" id="IPR032567">
    <property type="entry name" value="RTL1-rel"/>
</dbReference>
<reference evidence="3" key="2">
    <citation type="submission" date="2025-08" db="UniProtKB">
        <authorList>
            <consortium name="Ensembl"/>
        </authorList>
    </citation>
    <scope>IDENTIFICATION</scope>
</reference>
<dbReference type="InterPro" id="IPR005162">
    <property type="entry name" value="Retrotrans_gag_dom"/>
</dbReference>
<dbReference type="PANTHER" id="PTHR15503">
    <property type="entry name" value="LDOC1 RELATED"/>
    <property type="match status" value="1"/>
</dbReference>
<dbReference type="Pfam" id="PF03732">
    <property type="entry name" value="Retrotrans_gag"/>
    <property type="match status" value="1"/>
</dbReference>
<feature type="domain" description="Retrotransposon gag" evidence="2">
    <location>
        <begin position="132"/>
        <end position="223"/>
    </location>
</feature>
<organism evidence="3 4">
    <name type="scientific">Sphaeramia orbicularis</name>
    <name type="common">orbiculate cardinalfish</name>
    <dbReference type="NCBI Taxonomy" id="375764"/>
    <lineage>
        <taxon>Eukaryota</taxon>
        <taxon>Metazoa</taxon>
        <taxon>Chordata</taxon>
        <taxon>Craniata</taxon>
        <taxon>Vertebrata</taxon>
        <taxon>Euteleostomi</taxon>
        <taxon>Actinopterygii</taxon>
        <taxon>Neopterygii</taxon>
        <taxon>Teleostei</taxon>
        <taxon>Neoteleostei</taxon>
        <taxon>Acanthomorphata</taxon>
        <taxon>Gobiaria</taxon>
        <taxon>Kurtiformes</taxon>
        <taxon>Apogonoidei</taxon>
        <taxon>Apogonidae</taxon>
        <taxon>Apogoninae</taxon>
        <taxon>Sphaeramia</taxon>
    </lineage>
</organism>
<evidence type="ECO:0000259" key="2">
    <source>
        <dbReference type="Pfam" id="PF03732"/>
    </source>
</evidence>
<feature type="compositionally biased region" description="Low complexity" evidence="1">
    <location>
        <begin position="69"/>
        <end position="85"/>
    </location>
</feature>
<dbReference type="Ensembl" id="ENSSORT00005043607.1">
    <property type="protein sequence ID" value="ENSSORP00005042528.1"/>
    <property type="gene ID" value="ENSSORG00005019704.1"/>
</dbReference>
<reference evidence="3" key="3">
    <citation type="submission" date="2025-09" db="UniProtKB">
        <authorList>
            <consortium name="Ensembl"/>
        </authorList>
    </citation>
    <scope>IDENTIFICATION</scope>
</reference>
<name>A0A673BQP6_9TELE</name>
<evidence type="ECO:0000256" key="1">
    <source>
        <dbReference type="SAM" id="MobiDB-lite"/>
    </source>
</evidence>
<sequence>AIQSQTDSHRKNYWSIKSHFGHKMILWVSLHVGLMEHRLGGHEQVLQTILDKMNQLSVQIAQSSLTQVQVPAQPAEPVPSVSSARVPDEPNIPPPNKYSGNPETCRNFFTQIQLIIEAQPRRFSNDSAKIAYVASLLEGPPLSYLNALLEQESPVARSYSRLCAELKRVYDHPVRGEQAALLLMRLRQGERPIRQYVCEFRSLAVESEWNEKALITAFRSGLTRAIGPPSGTGPHPHLAKRYRDF</sequence>
<accession>A0A673BQP6</accession>
<proteinExistence type="predicted"/>
<protein>
    <recommendedName>
        <fullName evidence="2">Retrotransposon gag domain-containing protein</fullName>
    </recommendedName>
</protein>
<feature type="region of interest" description="Disordered" evidence="1">
    <location>
        <begin position="226"/>
        <end position="245"/>
    </location>
</feature>
<dbReference type="InParanoid" id="A0A673BQP6"/>
<reference evidence="3" key="1">
    <citation type="submission" date="2019-06" db="EMBL/GenBank/DDBJ databases">
        <authorList>
            <consortium name="Wellcome Sanger Institute Data Sharing"/>
        </authorList>
    </citation>
    <scope>NUCLEOTIDE SEQUENCE [LARGE SCALE GENOMIC DNA]</scope>
</reference>
<dbReference type="AlphaFoldDB" id="A0A673BQP6"/>